<reference evidence="2" key="1">
    <citation type="submission" date="2017-02" db="UniProtKB">
        <authorList>
            <consortium name="WormBaseParasite"/>
        </authorList>
    </citation>
    <scope>IDENTIFICATION</scope>
</reference>
<name>A0A0N5BY64_STREA</name>
<protein>
    <submittedName>
        <fullName evidence="2">Ribonuclease P</fullName>
    </submittedName>
</protein>
<evidence type="ECO:0000313" key="2">
    <source>
        <dbReference type="WBParaSite" id="SPAL_0001072500.1"/>
    </source>
</evidence>
<keyword evidence="1" id="KW-1185">Reference proteome</keyword>
<sequence length="85" mass="9677">MSQEKKNVEVLKRKESGIIERIISKTKVKGLNYKLINSERQLIEDKNKLIIGIGFKHTRSGPSDTLLVNTGDVGIRRDAEMKRRG</sequence>
<dbReference type="WBParaSite" id="SPAL_0001072500.1">
    <property type="protein sequence ID" value="SPAL_0001072500.1"/>
    <property type="gene ID" value="SPAL_0001072500"/>
</dbReference>
<evidence type="ECO:0000313" key="1">
    <source>
        <dbReference type="Proteomes" id="UP000046392"/>
    </source>
</evidence>
<organism evidence="1 2">
    <name type="scientific">Strongyloides papillosus</name>
    <name type="common">Intestinal threadworm</name>
    <dbReference type="NCBI Taxonomy" id="174720"/>
    <lineage>
        <taxon>Eukaryota</taxon>
        <taxon>Metazoa</taxon>
        <taxon>Ecdysozoa</taxon>
        <taxon>Nematoda</taxon>
        <taxon>Chromadorea</taxon>
        <taxon>Rhabditida</taxon>
        <taxon>Tylenchina</taxon>
        <taxon>Panagrolaimomorpha</taxon>
        <taxon>Strongyloidoidea</taxon>
        <taxon>Strongyloididae</taxon>
        <taxon>Strongyloides</taxon>
    </lineage>
</organism>
<proteinExistence type="predicted"/>
<dbReference type="AlphaFoldDB" id="A0A0N5BY64"/>
<accession>A0A0N5BY64</accession>
<dbReference type="Proteomes" id="UP000046392">
    <property type="component" value="Unplaced"/>
</dbReference>
<dbReference type="STRING" id="174720.A0A0N5BY64"/>